<dbReference type="Proteomes" id="UP000642094">
    <property type="component" value="Unassembled WGS sequence"/>
</dbReference>
<reference evidence="1 2" key="1">
    <citation type="journal article" date="2020" name="ISME J.">
        <title>Comparative genomics reveals insights into cyanobacterial evolution and habitat adaptation.</title>
        <authorList>
            <person name="Chen M.Y."/>
            <person name="Teng W.K."/>
            <person name="Zhao L."/>
            <person name="Hu C.X."/>
            <person name="Zhou Y.K."/>
            <person name="Han B.P."/>
            <person name="Song L.R."/>
            <person name="Shu W.S."/>
        </authorList>
    </citation>
    <scope>NUCLEOTIDE SEQUENCE [LARGE SCALE GENOMIC DNA]</scope>
    <source>
        <strain evidence="1 2">FACHB-723</strain>
    </source>
</reference>
<feature type="non-terminal residue" evidence="1">
    <location>
        <position position="250"/>
    </location>
</feature>
<proteinExistence type="predicted"/>
<dbReference type="EMBL" id="JACJQB010000056">
    <property type="protein sequence ID" value="MBD2189862.1"/>
    <property type="molecule type" value="Genomic_DNA"/>
</dbReference>
<sequence length="250" mass="28746">MSKERTEGLQRAIVLMHNRQVREYFKDIPDGDLSDTPRASTKRLLLLEDNDSLVYCIQAMQFFKQYCEDANGVNDLYFSVPVSTYNIAVGYLPQITLYFRQEYVASASTEARERARTMQISLRVRESKIPTSTAALRAIATDIRQAFGTPLYRFRTGYRKVSYFNKALGYEFKVSCRDVIDAENLIKDVMGLLNDRDEYDEQDLKVSEPKLGAASATAIPRRVRVVSKLVDLPRRNQSVPMYFTHADYKC</sequence>
<comment type="caution">
    <text evidence="1">The sequence shown here is derived from an EMBL/GenBank/DDBJ whole genome shotgun (WGS) entry which is preliminary data.</text>
</comment>
<dbReference type="RefSeq" id="WP_190404677.1">
    <property type="nucleotide sequence ID" value="NZ_JACJQB010000056.1"/>
</dbReference>
<accession>A0ABR8A112</accession>
<organism evidence="1 2">
    <name type="scientific">Pseudanabaena mucicola FACHB-723</name>
    <dbReference type="NCBI Taxonomy" id="2692860"/>
    <lineage>
        <taxon>Bacteria</taxon>
        <taxon>Bacillati</taxon>
        <taxon>Cyanobacteriota</taxon>
        <taxon>Cyanophyceae</taxon>
        <taxon>Pseudanabaenales</taxon>
        <taxon>Pseudanabaenaceae</taxon>
        <taxon>Pseudanabaena</taxon>
    </lineage>
</organism>
<protein>
    <submittedName>
        <fullName evidence="1">Uncharacterized protein</fullName>
    </submittedName>
</protein>
<evidence type="ECO:0000313" key="1">
    <source>
        <dbReference type="EMBL" id="MBD2189862.1"/>
    </source>
</evidence>
<evidence type="ECO:0000313" key="2">
    <source>
        <dbReference type="Proteomes" id="UP000642094"/>
    </source>
</evidence>
<keyword evidence="2" id="KW-1185">Reference proteome</keyword>
<name>A0ABR8A112_9CYAN</name>
<gene>
    <name evidence="1" type="ORF">H6F41_17155</name>
</gene>